<dbReference type="InterPro" id="IPR005727">
    <property type="entry name" value="Ribosomal_uL22_bac/chlpt-type"/>
</dbReference>
<dbReference type="GO" id="GO:0022625">
    <property type="term" value="C:cytosolic large ribosomal subunit"/>
    <property type="evidence" value="ECO:0007669"/>
    <property type="project" value="TreeGrafter"/>
</dbReference>
<proteinExistence type="inferred from homology"/>
<dbReference type="PANTHER" id="PTHR13501">
    <property type="entry name" value="CHLOROPLAST 50S RIBOSOMAL PROTEIN L22-RELATED"/>
    <property type="match status" value="1"/>
</dbReference>
<evidence type="ECO:0000256" key="4">
    <source>
        <dbReference type="ARBA" id="ARBA00022980"/>
    </source>
</evidence>
<dbReference type="AlphaFoldDB" id="A0A1G2EGX2"/>
<evidence type="ECO:0000256" key="8">
    <source>
        <dbReference type="RuleBase" id="RU004005"/>
    </source>
</evidence>
<comment type="similarity">
    <text evidence="1 7 8">Belongs to the universal ribosomal protein uL22 family.</text>
</comment>
<dbReference type="CDD" id="cd00336">
    <property type="entry name" value="Ribosomal_L22"/>
    <property type="match status" value="1"/>
</dbReference>
<keyword evidence="5 7" id="KW-0687">Ribonucleoprotein</keyword>
<dbReference type="Pfam" id="PF00237">
    <property type="entry name" value="Ribosomal_L22"/>
    <property type="match status" value="1"/>
</dbReference>
<gene>
    <name evidence="7" type="primary">rplV</name>
    <name evidence="11" type="ORF">A2896_00680</name>
</gene>
<dbReference type="SUPFAM" id="SSF54843">
    <property type="entry name" value="Ribosomal protein L22"/>
    <property type="match status" value="1"/>
</dbReference>
<keyword evidence="2 7" id="KW-0699">rRNA-binding</keyword>
<sequence>MPSTASLPYLRIAPRKVRLVADLIRGKSVIQARDILNFTTKKAARPLLKLLNSAIANAKDNLKLDEAQLFITKIEVDEGPKLKRSRPRARGQAYEIQKKTSHLNLVLDVKKHGT</sequence>
<dbReference type="GO" id="GO:0006412">
    <property type="term" value="P:translation"/>
    <property type="evidence" value="ECO:0007669"/>
    <property type="project" value="UniProtKB-UniRule"/>
</dbReference>
<protein>
    <recommendedName>
        <fullName evidence="6 7">Large ribosomal subunit protein uL22</fullName>
    </recommendedName>
</protein>
<dbReference type="HAMAP" id="MF_01331_B">
    <property type="entry name" value="Ribosomal_uL22_B"/>
    <property type="match status" value="1"/>
</dbReference>
<dbReference type="InterPro" id="IPR036394">
    <property type="entry name" value="Ribosomal_uL22_sf"/>
</dbReference>
<dbReference type="GO" id="GO:0003735">
    <property type="term" value="F:structural constituent of ribosome"/>
    <property type="evidence" value="ECO:0007669"/>
    <property type="project" value="InterPro"/>
</dbReference>
<reference evidence="11 12" key="1">
    <citation type="journal article" date="2016" name="Nat. Commun.">
        <title>Thousands of microbial genomes shed light on interconnected biogeochemical processes in an aquifer system.</title>
        <authorList>
            <person name="Anantharaman K."/>
            <person name="Brown C.T."/>
            <person name="Hug L.A."/>
            <person name="Sharon I."/>
            <person name="Castelle C.J."/>
            <person name="Probst A.J."/>
            <person name="Thomas B.C."/>
            <person name="Singh A."/>
            <person name="Wilkins M.J."/>
            <person name="Karaoz U."/>
            <person name="Brodie E.L."/>
            <person name="Williams K.H."/>
            <person name="Hubbard S.S."/>
            <person name="Banfield J.F."/>
        </authorList>
    </citation>
    <scope>NUCLEOTIDE SEQUENCE [LARGE SCALE GENOMIC DNA]</scope>
</reference>
<comment type="caution">
    <text evidence="11">The sequence shown here is derived from an EMBL/GenBank/DDBJ whole genome shotgun (WGS) entry which is preliminary data.</text>
</comment>
<accession>A0A1G2EGX2</accession>
<dbReference type="PANTHER" id="PTHR13501:SF8">
    <property type="entry name" value="LARGE RIBOSOMAL SUBUNIT PROTEIN UL22M"/>
    <property type="match status" value="1"/>
</dbReference>
<keyword evidence="3 7" id="KW-0694">RNA-binding</keyword>
<evidence type="ECO:0000256" key="6">
    <source>
        <dbReference type="ARBA" id="ARBA00035207"/>
    </source>
</evidence>
<evidence type="ECO:0000256" key="7">
    <source>
        <dbReference type="HAMAP-Rule" id="MF_01331"/>
    </source>
</evidence>
<comment type="function">
    <text evidence="7 10">This protein binds specifically to 23S rRNA; its binding is stimulated by other ribosomal proteins, e.g., L4, L17, and L20. It is important during the early stages of 50S assembly. It makes multiple contacts with different domains of the 23S rRNA in the assembled 50S subunit and ribosome.</text>
</comment>
<dbReference type="PROSITE" id="PS00464">
    <property type="entry name" value="RIBOSOMAL_L22"/>
    <property type="match status" value="1"/>
</dbReference>
<dbReference type="InterPro" id="IPR001063">
    <property type="entry name" value="Ribosomal_uL22"/>
</dbReference>
<dbReference type="Gene3D" id="3.90.470.10">
    <property type="entry name" value="Ribosomal protein L22/L17"/>
    <property type="match status" value="1"/>
</dbReference>
<evidence type="ECO:0000313" key="12">
    <source>
        <dbReference type="Proteomes" id="UP000178647"/>
    </source>
</evidence>
<dbReference type="GO" id="GO:0019843">
    <property type="term" value="F:rRNA binding"/>
    <property type="evidence" value="ECO:0007669"/>
    <property type="project" value="UniProtKB-UniRule"/>
</dbReference>
<evidence type="ECO:0000256" key="2">
    <source>
        <dbReference type="ARBA" id="ARBA00022730"/>
    </source>
</evidence>
<comment type="function">
    <text evidence="7">The globular domain of the protein is located near the polypeptide exit tunnel on the outside of the subunit, while an extended beta-hairpin is found that lines the wall of the exit tunnel in the center of the 70S ribosome.</text>
</comment>
<evidence type="ECO:0000256" key="1">
    <source>
        <dbReference type="ARBA" id="ARBA00009451"/>
    </source>
</evidence>
<evidence type="ECO:0000313" key="11">
    <source>
        <dbReference type="EMBL" id="OGZ24611.1"/>
    </source>
</evidence>
<dbReference type="InterPro" id="IPR018260">
    <property type="entry name" value="Ribosomal_uL22_CS"/>
</dbReference>
<dbReference type="EMBL" id="MHMH01000008">
    <property type="protein sequence ID" value="OGZ24611.1"/>
    <property type="molecule type" value="Genomic_DNA"/>
</dbReference>
<dbReference type="STRING" id="1801672.A2896_00680"/>
<keyword evidence="4 7" id="KW-0689">Ribosomal protein</keyword>
<evidence type="ECO:0000256" key="5">
    <source>
        <dbReference type="ARBA" id="ARBA00023274"/>
    </source>
</evidence>
<evidence type="ECO:0000256" key="9">
    <source>
        <dbReference type="RuleBase" id="RU004006"/>
    </source>
</evidence>
<dbReference type="Proteomes" id="UP000178647">
    <property type="component" value="Unassembled WGS sequence"/>
</dbReference>
<evidence type="ECO:0000256" key="10">
    <source>
        <dbReference type="RuleBase" id="RU004008"/>
    </source>
</evidence>
<dbReference type="NCBIfam" id="TIGR01044">
    <property type="entry name" value="rplV_bact"/>
    <property type="match status" value="1"/>
</dbReference>
<name>A0A1G2EGX2_9BACT</name>
<comment type="subunit">
    <text evidence="7 9">Part of the 50S ribosomal subunit.</text>
</comment>
<evidence type="ECO:0000256" key="3">
    <source>
        <dbReference type="ARBA" id="ARBA00022884"/>
    </source>
</evidence>
<organism evidence="11 12">
    <name type="scientific">Candidatus Nealsonbacteria bacterium RIFCSPLOWO2_01_FULL_43_32</name>
    <dbReference type="NCBI Taxonomy" id="1801672"/>
    <lineage>
        <taxon>Bacteria</taxon>
        <taxon>Candidatus Nealsoniibacteriota</taxon>
    </lineage>
</organism>
<dbReference type="InterPro" id="IPR047867">
    <property type="entry name" value="Ribosomal_uL22_bac/org-type"/>
</dbReference>